<dbReference type="Gene3D" id="2.170.140.10">
    <property type="entry name" value="Chitin binding domain"/>
    <property type="match status" value="1"/>
</dbReference>
<feature type="domain" description="Chitin-binding type-2" evidence="2">
    <location>
        <begin position="328"/>
        <end position="391"/>
    </location>
</feature>
<dbReference type="PANTHER" id="PTHR22933:SF42">
    <property type="entry name" value="FI18455P1-RELATED"/>
    <property type="match status" value="1"/>
</dbReference>
<feature type="chain" id="PRO_5039677714" evidence="1">
    <location>
        <begin position="18"/>
        <end position="432"/>
    </location>
</feature>
<evidence type="ECO:0000313" key="4">
    <source>
        <dbReference type="RefSeq" id="XP_037900602.1"/>
    </source>
</evidence>
<dbReference type="PANTHER" id="PTHR22933">
    <property type="entry name" value="FI18007P1-RELATED"/>
    <property type="match status" value="1"/>
</dbReference>
<dbReference type="InterPro" id="IPR052976">
    <property type="entry name" value="Scoloptoxin-like"/>
</dbReference>
<sequence>MSSCTVKLLLIIYLTMGDHCANMDRITKKRQIYREQVLPHAGGRVPDTAFETERLFLNQLQKDGISVPDGVVPEQRNPQVYPFLSRPSRKVFRVALSSDGRFTPEEGRYRYHELPSIETTYLFPQIHGQKMDLTPQTVVLPVYKPLHIYNPLLNQVKFQSQDKSQYQNVIPLRMNKIFTKSKSYQNFNIIHTPTIPKSARVSRTGGKPYLPTYKSDQLFINNFNLNFLKKIEAYDNDGLNDMMSYLSVTSLTFAAVNIDMFSQRFLICLGISLTVVCYAAYAIEVQTFGYLFHPPTEERKKEEKQDLSKVPGVPGVDYPVYHEVPHTSFSCAHVPAVPGMYANLETGCQAYHVCHDGREGHQGASFLCTNGTIFNQKEFACDWWYNVKCEDAVNYYHLNADPEHNPYIPKKKVVEEEKPAYDEHEHKFLIHV</sequence>
<feature type="signal peptide" evidence="1">
    <location>
        <begin position="1"/>
        <end position="17"/>
    </location>
</feature>
<dbReference type="GeneID" id="119644931"/>
<keyword evidence="3" id="KW-1185">Reference proteome</keyword>
<dbReference type="InterPro" id="IPR002557">
    <property type="entry name" value="Chitin-bd_dom"/>
</dbReference>
<dbReference type="Proteomes" id="UP000092443">
    <property type="component" value="Unplaced"/>
</dbReference>
<evidence type="ECO:0000256" key="1">
    <source>
        <dbReference type="SAM" id="SignalP"/>
    </source>
</evidence>
<organism evidence="3 4">
    <name type="scientific">Glossina fuscipes</name>
    <dbReference type="NCBI Taxonomy" id="7396"/>
    <lineage>
        <taxon>Eukaryota</taxon>
        <taxon>Metazoa</taxon>
        <taxon>Ecdysozoa</taxon>
        <taxon>Arthropoda</taxon>
        <taxon>Hexapoda</taxon>
        <taxon>Insecta</taxon>
        <taxon>Pterygota</taxon>
        <taxon>Neoptera</taxon>
        <taxon>Endopterygota</taxon>
        <taxon>Diptera</taxon>
        <taxon>Brachycera</taxon>
        <taxon>Muscomorpha</taxon>
        <taxon>Hippoboscoidea</taxon>
        <taxon>Glossinidae</taxon>
        <taxon>Glossina</taxon>
    </lineage>
</organism>
<gene>
    <name evidence="4" type="primary">LOC119644931</name>
</gene>
<keyword evidence="1" id="KW-0732">Signal</keyword>
<dbReference type="GO" id="GO:0005576">
    <property type="term" value="C:extracellular region"/>
    <property type="evidence" value="ECO:0007669"/>
    <property type="project" value="InterPro"/>
</dbReference>
<proteinExistence type="predicted"/>
<dbReference type="SUPFAM" id="SSF57625">
    <property type="entry name" value="Invertebrate chitin-binding proteins"/>
    <property type="match status" value="1"/>
</dbReference>
<dbReference type="AlphaFoldDB" id="A0A9C6E1X8"/>
<dbReference type="KEGG" id="gfs:119644931"/>
<name>A0A9C6E1X8_9MUSC</name>
<dbReference type="InterPro" id="IPR036508">
    <property type="entry name" value="Chitin-bd_dom_sf"/>
</dbReference>
<evidence type="ECO:0000259" key="2">
    <source>
        <dbReference type="PROSITE" id="PS50940"/>
    </source>
</evidence>
<reference evidence="4" key="1">
    <citation type="submission" date="2025-08" db="UniProtKB">
        <authorList>
            <consortium name="RefSeq"/>
        </authorList>
    </citation>
    <scope>IDENTIFICATION</scope>
    <source>
        <tissue evidence="4">Whole body pupa</tissue>
    </source>
</reference>
<dbReference type="GO" id="GO:0008061">
    <property type="term" value="F:chitin binding"/>
    <property type="evidence" value="ECO:0007669"/>
    <property type="project" value="InterPro"/>
</dbReference>
<dbReference type="RefSeq" id="XP_037900602.1">
    <property type="nucleotide sequence ID" value="XM_038044674.1"/>
</dbReference>
<accession>A0A9C6E1X8</accession>
<evidence type="ECO:0000313" key="3">
    <source>
        <dbReference type="Proteomes" id="UP000092443"/>
    </source>
</evidence>
<dbReference type="SMART" id="SM00494">
    <property type="entry name" value="ChtBD2"/>
    <property type="match status" value="1"/>
</dbReference>
<dbReference type="Pfam" id="PF01607">
    <property type="entry name" value="CBM_14"/>
    <property type="match status" value="1"/>
</dbReference>
<protein>
    <submittedName>
        <fullName evidence="4">Uncharacterized protein LOC119644931</fullName>
    </submittedName>
</protein>
<dbReference type="PROSITE" id="PS50940">
    <property type="entry name" value="CHIT_BIND_II"/>
    <property type="match status" value="1"/>
</dbReference>